<dbReference type="PANTHER" id="PTHR31696">
    <property type="entry name" value="PROTEIN MIZU-KUSSEI 1"/>
    <property type="match status" value="1"/>
</dbReference>
<accession>A0A3S3QVQ6</accession>
<gene>
    <name evidence="2" type="ORF">CKAN_01951000</name>
</gene>
<dbReference type="OrthoDB" id="10357179at2759"/>
<evidence type="ECO:0000313" key="3">
    <source>
        <dbReference type="Proteomes" id="UP000283530"/>
    </source>
</evidence>
<proteinExistence type="predicted"/>
<organism evidence="2 3">
    <name type="scientific">Cinnamomum micranthum f. kanehirae</name>
    <dbReference type="NCBI Taxonomy" id="337451"/>
    <lineage>
        <taxon>Eukaryota</taxon>
        <taxon>Viridiplantae</taxon>
        <taxon>Streptophyta</taxon>
        <taxon>Embryophyta</taxon>
        <taxon>Tracheophyta</taxon>
        <taxon>Spermatophyta</taxon>
        <taxon>Magnoliopsida</taxon>
        <taxon>Magnoliidae</taxon>
        <taxon>Laurales</taxon>
        <taxon>Lauraceae</taxon>
        <taxon>Cinnamomum</taxon>
    </lineage>
</organism>
<name>A0A3S3QVQ6_9MAGN</name>
<evidence type="ECO:0008006" key="4">
    <source>
        <dbReference type="Google" id="ProtNLM"/>
    </source>
</evidence>
<reference evidence="2 3" key="1">
    <citation type="journal article" date="2019" name="Nat. Plants">
        <title>Stout camphor tree genome fills gaps in understanding of flowering plant genome evolution.</title>
        <authorList>
            <person name="Chaw S.M."/>
            <person name="Liu Y.C."/>
            <person name="Wu Y.W."/>
            <person name="Wang H.Y."/>
            <person name="Lin C.I."/>
            <person name="Wu C.S."/>
            <person name="Ke H.M."/>
            <person name="Chang L.Y."/>
            <person name="Hsu C.Y."/>
            <person name="Yang H.T."/>
            <person name="Sudianto E."/>
            <person name="Hsu M.H."/>
            <person name="Wu K.P."/>
            <person name="Wang L.N."/>
            <person name="Leebens-Mack J.H."/>
            <person name="Tsai I.J."/>
        </authorList>
    </citation>
    <scope>NUCLEOTIDE SEQUENCE [LARGE SCALE GENOMIC DNA]</scope>
    <source>
        <strain evidence="3">cv. Chaw 1501</strain>
        <tissue evidence="2">Young leaves</tissue>
    </source>
</reference>
<dbReference type="GO" id="GO:0010274">
    <property type="term" value="P:hydrotropism"/>
    <property type="evidence" value="ECO:0007669"/>
    <property type="project" value="InterPro"/>
</dbReference>
<dbReference type="AlphaFoldDB" id="A0A3S3QVQ6"/>
<comment type="caution">
    <text evidence="2">The sequence shown here is derived from an EMBL/GenBank/DDBJ whole genome shotgun (WGS) entry which is preliminary data.</text>
</comment>
<protein>
    <recommendedName>
        <fullName evidence="4">Protein MIZU-KUSSEI 1</fullName>
    </recommendedName>
</protein>
<sequence length="296" mass="32519">MGEYPTSGTATSSKCQCQLPTKLPNIFSSIRQCRNCRTKTPQSAAATPPSPPPSLASTPASPPMTQQKPVGIAPEAIPSPPPAPSASLVKSFEKKQPMKSVKFFRHILRPFPVFSPRFKLPAMGAKRSSNQIHGETSMTGTLFGWRKGRISLAIQETPSSSTPLILLELALPTAKLLQEMAPDHVRISLECQKRRGSKTTLMDEPVWTMYCDGQKTGNGKRREPTDEDRNVMQLLKVVSMGVGVLPSDKEEPSEGELTYVRANIERVIGSEDSETFYMASPDQNSTLEVSIFFLRI</sequence>
<dbReference type="NCBIfam" id="TIGR01570">
    <property type="entry name" value="A_thal_3588"/>
    <property type="match status" value="1"/>
</dbReference>
<dbReference type="EMBL" id="QPKB01000008">
    <property type="protein sequence ID" value="RWR90417.1"/>
    <property type="molecule type" value="Genomic_DNA"/>
</dbReference>
<evidence type="ECO:0000313" key="2">
    <source>
        <dbReference type="EMBL" id="RWR90417.1"/>
    </source>
</evidence>
<feature type="region of interest" description="Disordered" evidence="1">
    <location>
        <begin position="37"/>
        <end position="89"/>
    </location>
</feature>
<dbReference type="PANTHER" id="PTHR31696:SF73">
    <property type="entry name" value="EXPRESSED PROTEIN"/>
    <property type="match status" value="1"/>
</dbReference>
<dbReference type="Proteomes" id="UP000283530">
    <property type="component" value="Unassembled WGS sequence"/>
</dbReference>
<feature type="compositionally biased region" description="Low complexity" evidence="1">
    <location>
        <begin position="55"/>
        <end position="65"/>
    </location>
</feature>
<keyword evidence="3" id="KW-1185">Reference proteome</keyword>
<dbReference type="Pfam" id="PF04759">
    <property type="entry name" value="DUF617"/>
    <property type="match status" value="1"/>
</dbReference>
<feature type="compositionally biased region" description="Low complexity" evidence="1">
    <location>
        <begin position="38"/>
        <end position="47"/>
    </location>
</feature>
<dbReference type="InterPro" id="IPR006460">
    <property type="entry name" value="MIZ1-like_pln"/>
</dbReference>
<evidence type="ECO:0000256" key="1">
    <source>
        <dbReference type="SAM" id="MobiDB-lite"/>
    </source>
</evidence>